<dbReference type="InterPro" id="IPR036365">
    <property type="entry name" value="PGBD-like_sf"/>
</dbReference>
<dbReference type="RefSeq" id="WP_209619367.1">
    <property type="nucleotide sequence ID" value="NZ_JAGJRS010000018.1"/>
</dbReference>
<dbReference type="Gene3D" id="1.10.101.10">
    <property type="entry name" value="PGBD-like superfamily/PGBD"/>
    <property type="match status" value="1"/>
</dbReference>
<dbReference type="InterPro" id="IPR036366">
    <property type="entry name" value="PGBDSf"/>
</dbReference>
<accession>A0ABS4DN91</accession>
<feature type="domain" description="X-Tfes XVIPCD" evidence="2">
    <location>
        <begin position="381"/>
        <end position="476"/>
    </location>
</feature>
<organism evidence="3 4">
    <name type="scientific">Frateuria flava</name>
    <dbReference type="NCBI Taxonomy" id="2821489"/>
    <lineage>
        <taxon>Bacteria</taxon>
        <taxon>Pseudomonadati</taxon>
        <taxon>Pseudomonadota</taxon>
        <taxon>Gammaproteobacteria</taxon>
        <taxon>Lysobacterales</taxon>
        <taxon>Rhodanobacteraceae</taxon>
        <taxon>Frateuria</taxon>
    </lineage>
</organism>
<evidence type="ECO:0000313" key="4">
    <source>
        <dbReference type="Proteomes" id="UP000823790"/>
    </source>
</evidence>
<evidence type="ECO:0000313" key="3">
    <source>
        <dbReference type="EMBL" id="MBP1474497.1"/>
    </source>
</evidence>
<gene>
    <name evidence="3" type="ORF">J7I44_09295</name>
</gene>
<protein>
    <submittedName>
        <fullName evidence="3">Peptidoglycan-binding protein</fullName>
    </submittedName>
</protein>
<reference evidence="3 4" key="1">
    <citation type="submission" date="2021-04" db="EMBL/GenBank/DDBJ databases">
        <authorList>
            <person name="Huq M.A."/>
        </authorList>
    </citation>
    <scope>NUCLEOTIDE SEQUENCE [LARGE SCALE GENOMIC DNA]</scope>
    <source>
        <strain evidence="3 4">MAH-13</strain>
    </source>
</reference>
<feature type="domain" description="Peptidoglycan binding-like" evidence="1">
    <location>
        <begin position="307"/>
        <end position="368"/>
    </location>
</feature>
<evidence type="ECO:0000259" key="2">
    <source>
        <dbReference type="Pfam" id="PF20410"/>
    </source>
</evidence>
<proteinExistence type="predicted"/>
<evidence type="ECO:0000259" key="1">
    <source>
        <dbReference type="Pfam" id="PF01471"/>
    </source>
</evidence>
<keyword evidence="4" id="KW-1185">Reference proteome</keyword>
<dbReference type="InterPro" id="IPR046519">
    <property type="entry name" value="X-Tfes_XVIPCD"/>
</dbReference>
<dbReference type="Pfam" id="PF01471">
    <property type="entry name" value="PG_binding_1"/>
    <property type="match status" value="1"/>
</dbReference>
<dbReference type="EMBL" id="JAGJRS010000018">
    <property type="protein sequence ID" value="MBP1474497.1"/>
    <property type="molecule type" value="Genomic_DNA"/>
</dbReference>
<sequence length="507" mass="53948">MQYPDTRDIDAIAGAMYFVVGRATEGGPHPYRLSIAGITQQAGDKNWGEVEKIVANSGYSLGTIQVDLGQRGTWPLGATTDASLESGQSTYVDAIIGQAAKYAEVHHLQFPSDRAQLRKQLLTHGNGKGQHSALQFIAPETRDSFNTWLGSEEGEQWIHTNIDYPQIRNAAQQALDVLDSAGKNIPESHRFETLALLTKTANQRPSELVEFRKVLSDGGDYQDLVSKAGEIASHHRGYAGVAAVVSAGRYLKAYGDPEKAAALARAQAKVASADFNPADFANDRDLQEGLRAIGQAKPVHVLRQGSRGDEVASLQARLAKLGVTDAHGHALKPDGDFGPATRRAVVAFQRTHGLEADGRVGPKTLDTLGAALKQQAASLADRSHPGYPLFCQALEKVHLIDAKCGRTPDELSNNVAGSLATAAQAQGLTRIDHVVLGENATRAFAVQGALDSPFRRFAAVDILQAVATPLAQSSAAFLAAPQPRAEASLAALPQQTLAPAALQDAHR</sequence>
<dbReference type="SUPFAM" id="SSF47090">
    <property type="entry name" value="PGBD-like"/>
    <property type="match status" value="1"/>
</dbReference>
<dbReference type="Pfam" id="PF20410">
    <property type="entry name" value="X-Tfes_XVIPCD"/>
    <property type="match status" value="1"/>
</dbReference>
<comment type="caution">
    <text evidence="3">The sequence shown here is derived from an EMBL/GenBank/DDBJ whole genome shotgun (WGS) entry which is preliminary data.</text>
</comment>
<dbReference type="InterPro" id="IPR002477">
    <property type="entry name" value="Peptidoglycan-bd-like"/>
</dbReference>
<name>A0ABS4DN91_9GAMM</name>
<dbReference type="Proteomes" id="UP000823790">
    <property type="component" value="Unassembled WGS sequence"/>
</dbReference>